<protein>
    <recommendedName>
        <fullName evidence="9">Heat shock protein 30</fullName>
    </recommendedName>
</protein>
<keyword evidence="5 6" id="KW-0472">Membrane</keyword>
<dbReference type="SMART" id="SM01021">
    <property type="entry name" value="Bac_rhodopsin"/>
    <property type="match status" value="1"/>
</dbReference>
<feature type="transmembrane region" description="Helical" evidence="6">
    <location>
        <begin position="52"/>
        <end position="71"/>
    </location>
</feature>
<feature type="transmembrane region" description="Helical" evidence="6">
    <location>
        <begin position="168"/>
        <end position="186"/>
    </location>
</feature>
<sequence length="330" mass="35985">MGNEALEVNPPNATYNLSTNGSDWLWTVFSIFGLSLFIIAAWTFTRPRGARLFHQIAIVVITTGALSYFSMASDLGATPVPVEFRGTGTRQIWVRFRLFHFAMFSTAHFAFVQYVRYIQWFISFPLLLLELLLATGLSLSDVFTTLFMAIVLVVTGLVAALVPSTYKWGYYTFGLLALFYIWYVLLQHAPRTTFAAGASFKAGYTMTAGYLSFLLLLYPLAWALSEGANVITVTSEMIWFGILDILAGPVFLFFFLWKLRGVDYAAFGLQSGKYTYNGVGEKQAAATTTTANGQPAVNGGANVAVARADSDAAAVDATAPTVTTSPSGNV</sequence>
<dbReference type="Gene3D" id="1.20.1070.10">
    <property type="entry name" value="Rhodopsin 7-helix transmembrane proteins"/>
    <property type="match status" value="1"/>
</dbReference>
<dbReference type="SUPFAM" id="SSF81321">
    <property type="entry name" value="Family A G protein-coupled receptor-like"/>
    <property type="match status" value="1"/>
</dbReference>
<evidence type="ECO:0000256" key="6">
    <source>
        <dbReference type="SAM" id="Phobius"/>
    </source>
</evidence>
<feature type="transmembrane region" description="Helical" evidence="6">
    <location>
        <begin position="207"/>
        <end position="225"/>
    </location>
</feature>
<comment type="caution">
    <text evidence="7">The sequence shown here is derived from an EMBL/GenBank/DDBJ whole genome shotgun (WGS) entry which is preliminary data.</text>
</comment>
<dbReference type="CDD" id="cd15239">
    <property type="entry name" value="7tm_YRO2_fungal-like"/>
    <property type="match status" value="1"/>
</dbReference>
<dbReference type="GO" id="GO:0005886">
    <property type="term" value="C:plasma membrane"/>
    <property type="evidence" value="ECO:0007669"/>
    <property type="project" value="TreeGrafter"/>
</dbReference>
<evidence type="ECO:0008006" key="9">
    <source>
        <dbReference type="Google" id="ProtNLM"/>
    </source>
</evidence>
<comment type="similarity">
    <text evidence="2">Belongs to the archaeal/bacterial/fungal opsin family.</text>
</comment>
<gene>
    <name evidence="7" type="ORF">ONZ51_g8711</name>
</gene>
<dbReference type="InterPro" id="IPR043476">
    <property type="entry name" value="Yro2-like_7TM"/>
</dbReference>
<evidence type="ECO:0000256" key="1">
    <source>
        <dbReference type="ARBA" id="ARBA00004141"/>
    </source>
</evidence>
<accession>A0AAD7X8G3</accession>
<dbReference type="PANTHER" id="PTHR28286">
    <property type="match status" value="1"/>
</dbReference>
<dbReference type="Proteomes" id="UP001215151">
    <property type="component" value="Unassembled WGS sequence"/>
</dbReference>
<dbReference type="InterPro" id="IPR001425">
    <property type="entry name" value="Arc/bac/fun_rhodopsins"/>
</dbReference>
<feature type="transmembrane region" description="Helical" evidence="6">
    <location>
        <begin position="24"/>
        <end position="45"/>
    </location>
</feature>
<dbReference type="GO" id="GO:0005783">
    <property type="term" value="C:endoplasmic reticulum"/>
    <property type="evidence" value="ECO:0007669"/>
    <property type="project" value="TreeGrafter"/>
</dbReference>
<dbReference type="PANTHER" id="PTHR28286:SF1">
    <property type="entry name" value="30 KDA HEAT SHOCK PROTEIN-RELATED"/>
    <property type="match status" value="1"/>
</dbReference>
<feature type="transmembrane region" description="Helical" evidence="6">
    <location>
        <begin position="237"/>
        <end position="257"/>
    </location>
</feature>
<evidence type="ECO:0000256" key="2">
    <source>
        <dbReference type="ARBA" id="ARBA00008130"/>
    </source>
</evidence>
<feature type="transmembrane region" description="Helical" evidence="6">
    <location>
        <begin position="142"/>
        <end position="162"/>
    </location>
</feature>
<evidence type="ECO:0000256" key="5">
    <source>
        <dbReference type="ARBA" id="ARBA00023136"/>
    </source>
</evidence>
<evidence type="ECO:0000313" key="8">
    <source>
        <dbReference type="Proteomes" id="UP001215151"/>
    </source>
</evidence>
<evidence type="ECO:0000256" key="3">
    <source>
        <dbReference type="ARBA" id="ARBA00022692"/>
    </source>
</evidence>
<proteinExistence type="inferred from homology"/>
<dbReference type="AlphaFoldDB" id="A0AAD7X8G3"/>
<evidence type="ECO:0000256" key="4">
    <source>
        <dbReference type="ARBA" id="ARBA00022989"/>
    </source>
</evidence>
<evidence type="ECO:0000313" key="7">
    <source>
        <dbReference type="EMBL" id="KAJ8469866.1"/>
    </source>
</evidence>
<name>A0AAD7X8G3_9APHY</name>
<feature type="transmembrane region" description="Helical" evidence="6">
    <location>
        <begin position="117"/>
        <end position="135"/>
    </location>
</feature>
<keyword evidence="3 6" id="KW-0812">Transmembrane</keyword>
<dbReference type="PRINTS" id="PR00251">
    <property type="entry name" value="BACTRLOPSIN"/>
</dbReference>
<keyword evidence="4 6" id="KW-1133">Transmembrane helix</keyword>
<reference evidence="7" key="1">
    <citation type="submission" date="2022-11" db="EMBL/GenBank/DDBJ databases">
        <title>Genome Sequence of Cubamyces cubensis.</title>
        <authorList>
            <person name="Buettner E."/>
        </authorList>
    </citation>
    <scope>NUCLEOTIDE SEQUENCE</scope>
    <source>
        <strain evidence="7">MPL-01</strain>
    </source>
</reference>
<dbReference type="Pfam" id="PF01036">
    <property type="entry name" value="Bac_rhodopsin"/>
    <property type="match status" value="1"/>
</dbReference>
<dbReference type="EMBL" id="JAPEVG010000271">
    <property type="protein sequence ID" value="KAJ8469866.1"/>
    <property type="molecule type" value="Genomic_DNA"/>
</dbReference>
<comment type="subcellular location">
    <subcellularLocation>
        <location evidence="1">Membrane</location>
        <topology evidence="1">Multi-pass membrane protein</topology>
    </subcellularLocation>
</comment>
<keyword evidence="8" id="KW-1185">Reference proteome</keyword>
<organism evidence="7 8">
    <name type="scientific">Trametes cubensis</name>
    <dbReference type="NCBI Taxonomy" id="1111947"/>
    <lineage>
        <taxon>Eukaryota</taxon>
        <taxon>Fungi</taxon>
        <taxon>Dikarya</taxon>
        <taxon>Basidiomycota</taxon>
        <taxon>Agaricomycotina</taxon>
        <taxon>Agaricomycetes</taxon>
        <taxon>Polyporales</taxon>
        <taxon>Polyporaceae</taxon>
        <taxon>Trametes</taxon>
    </lineage>
</organism>